<evidence type="ECO:0000313" key="2">
    <source>
        <dbReference type="EMBL" id="MFC3051726.1"/>
    </source>
</evidence>
<keyword evidence="1" id="KW-0732">Signal</keyword>
<evidence type="ECO:0008006" key="4">
    <source>
        <dbReference type="Google" id="ProtNLM"/>
    </source>
</evidence>
<evidence type="ECO:0000256" key="1">
    <source>
        <dbReference type="SAM" id="SignalP"/>
    </source>
</evidence>
<accession>A0ABV7D3X6</accession>
<feature type="signal peptide" evidence="1">
    <location>
        <begin position="1"/>
        <end position="22"/>
    </location>
</feature>
<dbReference type="EMBL" id="JBHRSL010000004">
    <property type="protein sequence ID" value="MFC3051726.1"/>
    <property type="molecule type" value="Genomic_DNA"/>
</dbReference>
<dbReference type="RefSeq" id="WP_194215197.1">
    <property type="nucleotide sequence ID" value="NZ_CP061205.1"/>
</dbReference>
<comment type="caution">
    <text evidence="2">The sequence shown here is derived from an EMBL/GenBank/DDBJ whole genome shotgun (WGS) entry which is preliminary data.</text>
</comment>
<reference evidence="3" key="1">
    <citation type="journal article" date="2019" name="Int. J. Syst. Evol. Microbiol.">
        <title>The Global Catalogue of Microorganisms (GCM) 10K type strain sequencing project: providing services to taxonomists for standard genome sequencing and annotation.</title>
        <authorList>
            <consortium name="The Broad Institute Genomics Platform"/>
            <consortium name="The Broad Institute Genome Sequencing Center for Infectious Disease"/>
            <person name="Wu L."/>
            <person name="Ma J."/>
        </authorList>
    </citation>
    <scope>NUCLEOTIDE SEQUENCE [LARGE SCALE GENOMIC DNA]</scope>
    <source>
        <strain evidence="3">KCTC 62164</strain>
    </source>
</reference>
<dbReference type="Proteomes" id="UP001595444">
    <property type="component" value="Unassembled WGS sequence"/>
</dbReference>
<proteinExistence type="predicted"/>
<gene>
    <name evidence="2" type="ORF">ACFOKA_07410</name>
</gene>
<sequence>MLKTIVSAVAAMTVLCSCQMSAQGSEPTEAVAAYDGTGVQPPKEILLQEGKTIGDIKLPKGSAIDAKKSIILGSGPNSFGKIYAGVKADSEMVTRFFLDNMPADGWELISEFQADDTTLTYQKPTRVVIVLIERGSRSTSVRITLTPRS</sequence>
<name>A0ABV7D3X6_9PROT</name>
<dbReference type="PROSITE" id="PS51257">
    <property type="entry name" value="PROKAR_LIPOPROTEIN"/>
    <property type="match status" value="1"/>
</dbReference>
<feature type="chain" id="PRO_5046633997" description="Lipoprotein" evidence="1">
    <location>
        <begin position="23"/>
        <end position="149"/>
    </location>
</feature>
<evidence type="ECO:0000313" key="3">
    <source>
        <dbReference type="Proteomes" id="UP001595444"/>
    </source>
</evidence>
<organism evidence="2 3">
    <name type="scientific">Kordiimonas pumila</name>
    <dbReference type="NCBI Taxonomy" id="2161677"/>
    <lineage>
        <taxon>Bacteria</taxon>
        <taxon>Pseudomonadati</taxon>
        <taxon>Pseudomonadota</taxon>
        <taxon>Alphaproteobacteria</taxon>
        <taxon>Kordiimonadales</taxon>
        <taxon>Kordiimonadaceae</taxon>
        <taxon>Kordiimonas</taxon>
    </lineage>
</organism>
<protein>
    <recommendedName>
        <fullName evidence="4">Lipoprotein</fullName>
    </recommendedName>
</protein>
<keyword evidence="3" id="KW-1185">Reference proteome</keyword>